<evidence type="ECO:0000256" key="4">
    <source>
        <dbReference type="SAM" id="Coils"/>
    </source>
</evidence>
<keyword evidence="4" id="KW-0175">Coiled coil</keyword>
<dbReference type="Gene3D" id="3.40.309.10">
    <property type="entry name" value="Aldehyde Dehydrogenase, Chain A, domain 2"/>
    <property type="match status" value="1"/>
</dbReference>
<dbReference type="PANTHER" id="PTHR43217:SF1">
    <property type="entry name" value="SUCCINATE SEMIALDEHYDE DEHYDROGENASE [NAD(P)+] SAD"/>
    <property type="match status" value="1"/>
</dbReference>
<name>A0A7T3FY72_9EURY</name>
<keyword evidence="3" id="KW-0560">Oxidoreductase</keyword>
<evidence type="ECO:0000256" key="1">
    <source>
        <dbReference type="ARBA" id="ARBA00009986"/>
    </source>
</evidence>
<dbReference type="InterPro" id="IPR016161">
    <property type="entry name" value="Ald_DH/histidinol_DH"/>
</dbReference>
<dbReference type="InterPro" id="IPR015590">
    <property type="entry name" value="Aldehyde_DH_dom"/>
</dbReference>
<reference evidence="6 7" key="1">
    <citation type="submission" date="2020-12" db="EMBL/GenBank/DDBJ databases">
        <title>Halosimplex halophilum sp. nov. and Halosimplex salinum sp. nov., two new members of the genus Halosimplex.</title>
        <authorList>
            <person name="Cui H.L."/>
        </authorList>
    </citation>
    <scope>NUCLEOTIDE SEQUENCE [LARGE SCALE GENOMIC DNA]</scope>
    <source>
        <strain evidence="6 7">YGH94</strain>
    </source>
</reference>
<organism evidence="6 7">
    <name type="scientific">Halosimplex litoreum</name>
    <dbReference type="NCBI Taxonomy" id="1198301"/>
    <lineage>
        <taxon>Archaea</taxon>
        <taxon>Methanobacteriati</taxon>
        <taxon>Methanobacteriota</taxon>
        <taxon>Stenosarchaea group</taxon>
        <taxon>Halobacteria</taxon>
        <taxon>Halobacteriales</taxon>
        <taxon>Haloarculaceae</taxon>
        <taxon>Halosimplex</taxon>
    </lineage>
</organism>
<evidence type="ECO:0000259" key="5">
    <source>
        <dbReference type="Pfam" id="PF00171"/>
    </source>
</evidence>
<comment type="similarity">
    <text evidence="1">Belongs to the aldehyde dehydrogenase family.</text>
</comment>
<gene>
    <name evidence="6" type="ORF">I7X12_18880</name>
</gene>
<accession>A0A7T3FY72</accession>
<evidence type="ECO:0000313" key="7">
    <source>
        <dbReference type="Proteomes" id="UP000595001"/>
    </source>
</evidence>
<keyword evidence="7" id="KW-1185">Reference proteome</keyword>
<feature type="coiled-coil region" evidence="4">
    <location>
        <begin position="42"/>
        <end position="69"/>
    </location>
</feature>
<dbReference type="PANTHER" id="PTHR43217">
    <property type="entry name" value="SUCCINATE SEMIALDEHYDE DEHYDROGENASE [NAD(P)+] SAD"/>
    <property type="match status" value="1"/>
</dbReference>
<dbReference type="GeneID" id="60590603"/>
<dbReference type="FunFam" id="3.40.309.10:FF:000009">
    <property type="entry name" value="Aldehyde dehydrogenase A"/>
    <property type="match status" value="1"/>
</dbReference>
<dbReference type="AlphaFoldDB" id="A0A7T3FY72"/>
<dbReference type="InterPro" id="IPR047110">
    <property type="entry name" value="GABD/Sad-like"/>
</dbReference>
<dbReference type="GO" id="GO:0004777">
    <property type="term" value="F:succinate-semialdehyde dehydrogenase (NAD+) activity"/>
    <property type="evidence" value="ECO:0007669"/>
    <property type="project" value="TreeGrafter"/>
</dbReference>
<feature type="domain" description="Aldehyde dehydrogenase" evidence="5">
    <location>
        <begin position="1"/>
        <end position="450"/>
    </location>
</feature>
<dbReference type="InterPro" id="IPR044148">
    <property type="entry name" value="ALDH_GabD1-like"/>
</dbReference>
<evidence type="ECO:0000256" key="3">
    <source>
        <dbReference type="ARBA" id="ARBA00023002"/>
    </source>
</evidence>
<dbReference type="Pfam" id="PF00171">
    <property type="entry name" value="Aldedh"/>
    <property type="match status" value="1"/>
</dbReference>
<dbReference type="SUPFAM" id="SSF53720">
    <property type="entry name" value="ALDH-like"/>
    <property type="match status" value="1"/>
</dbReference>
<dbReference type="RefSeq" id="WP_198061560.1">
    <property type="nucleotide sequence ID" value="NZ_CP065856.1"/>
</dbReference>
<sequence length="453" mass="48962">MNVVNPATGERIATYEEAGDEAVERTLADAERAFESWRERPLAEREELLASAAEVLRENEREYAELMRREMGKPIAQAESEVEKCAWVCDHYAEHAHAYLEDDHHPSPPGTAVKTVHEPLGVVLAVMPWNFPFWQVFRFLAPSLTAGNVGVLKHASNVPGCAEAIEDILLEAGYPEGVFQSLLVPSDRVDDIIADERVRAATLTGSGPAGRAVASAASEHLKKTVLELGGSDPFVVLDDADLAAAAETGAWARNLNGGQSCIAAKRFVVHTDIYDDFLDRFVAEVESLAVGDPTDEATEVGPQASADLLATLHEQVAASVEAGATVRTGGEPMDREGAFYPPTVLTDVPEGCPADTEELFGPVAAVYEVDVEGAGVERANDTEFGLGASVWTEDRDRGERLARRIDAGCVYINQLTKSDPRVPFGGVKESGYGRELSEAGMKEFVNRKTVWIE</sequence>
<dbReference type="GO" id="GO:0004030">
    <property type="term" value="F:aldehyde dehydrogenase [NAD(P)+] activity"/>
    <property type="evidence" value="ECO:0007669"/>
    <property type="project" value="InterPro"/>
</dbReference>
<dbReference type="EMBL" id="CP065856">
    <property type="protein sequence ID" value="QPV62762.1"/>
    <property type="molecule type" value="Genomic_DNA"/>
</dbReference>
<dbReference type="Proteomes" id="UP000595001">
    <property type="component" value="Chromosome"/>
</dbReference>
<dbReference type="InterPro" id="IPR016163">
    <property type="entry name" value="Ald_DH_C"/>
</dbReference>
<dbReference type="OrthoDB" id="6342at2157"/>
<dbReference type="Gene3D" id="3.40.605.10">
    <property type="entry name" value="Aldehyde Dehydrogenase, Chain A, domain 1"/>
    <property type="match status" value="1"/>
</dbReference>
<dbReference type="CDD" id="cd07100">
    <property type="entry name" value="ALDH_SSADH1_GabD1"/>
    <property type="match status" value="1"/>
</dbReference>
<dbReference type="KEGG" id="hlt:I7X12_18880"/>
<proteinExistence type="inferred from homology"/>
<dbReference type="InterPro" id="IPR016162">
    <property type="entry name" value="Ald_DH_N"/>
</dbReference>
<keyword evidence="2" id="KW-0521">NADP</keyword>
<protein>
    <submittedName>
        <fullName evidence="6">NAD-dependent succinate-semialdehyde dehydrogenase</fullName>
    </submittedName>
</protein>
<evidence type="ECO:0000256" key="2">
    <source>
        <dbReference type="ARBA" id="ARBA00022857"/>
    </source>
</evidence>
<dbReference type="FunFam" id="3.40.605.10:FF:000012">
    <property type="entry name" value="NAD-dependent succinate-semialdehyde dehydrogenase"/>
    <property type="match status" value="1"/>
</dbReference>
<evidence type="ECO:0000313" key="6">
    <source>
        <dbReference type="EMBL" id="QPV62762.1"/>
    </source>
</evidence>